<proteinExistence type="predicted"/>
<dbReference type="Proteomes" id="UP000031737">
    <property type="component" value="Unassembled WGS sequence"/>
</dbReference>
<evidence type="ECO:0000256" key="1">
    <source>
        <dbReference type="ARBA" id="ARBA00022737"/>
    </source>
</evidence>
<dbReference type="PANTHER" id="PTHR24171">
    <property type="entry name" value="ANKYRIN REPEAT DOMAIN-CONTAINING PROTEIN 39-RELATED"/>
    <property type="match status" value="1"/>
</dbReference>
<sequence>MQMALDEEDIDTIKRLITEGKIDVSKIIKWGMTPLQYACSRENVKAAKCLLDCGADPNQPRQSDGCPPIFMSLEDASLVEALVEHGADLFQTYQGWRIDAHPDTSPHIARMTRRMRANM</sequence>
<evidence type="ECO:0000313" key="5">
    <source>
        <dbReference type="Proteomes" id="UP000031737"/>
    </source>
</evidence>
<comment type="caution">
    <text evidence="4">The sequence shown here is derived from an EMBL/GenBank/DDBJ whole genome shotgun (WGS) entry which is preliminary data.</text>
</comment>
<accession>A0A061J3H7</accession>
<dbReference type="OrthoDB" id="426293at2759"/>
<organism evidence="4 5">
    <name type="scientific">Trypanosoma rangeli SC58</name>
    <dbReference type="NCBI Taxonomy" id="429131"/>
    <lineage>
        <taxon>Eukaryota</taxon>
        <taxon>Discoba</taxon>
        <taxon>Euglenozoa</taxon>
        <taxon>Kinetoplastea</taxon>
        <taxon>Metakinetoplastina</taxon>
        <taxon>Trypanosomatida</taxon>
        <taxon>Trypanosomatidae</taxon>
        <taxon>Trypanosoma</taxon>
        <taxon>Herpetosoma</taxon>
    </lineage>
</organism>
<dbReference type="SMART" id="SM00248">
    <property type="entry name" value="ANK"/>
    <property type="match status" value="2"/>
</dbReference>
<dbReference type="Pfam" id="PF12796">
    <property type="entry name" value="Ank_2"/>
    <property type="match status" value="1"/>
</dbReference>
<protein>
    <submittedName>
        <fullName evidence="4">Uncharacterized protein</fullName>
    </submittedName>
</protein>
<dbReference type="VEuPathDB" id="TriTrypDB:TRSC58_03399"/>
<keyword evidence="2 3" id="KW-0040">ANK repeat</keyword>
<keyword evidence="1" id="KW-0677">Repeat</keyword>
<gene>
    <name evidence="4" type="ORF">TRSC58_03399</name>
</gene>
<dbReference type="AlphaFoldDB" id="A0A061J3H7"/>
<dbReference type="SUPFAM" id="SSF48403">
    <property type="entry name" value="Ankyrin repeat"/>
    <property type="match status" value="1"/>
</dbReference>
<keyword evidence="5" id="KW-1185">Reference proteome</keyword>
<dbReference type="PROSITE" id="PS50297">
    <property type="entry name" value="ANK_REP_REGION"/>
    <property type="match status" value="1"/>
</dbReference>
<evidence type="ECO:0000256" key="2">
    <source>
        <dbReference type="ARBA" id="ARBA00023043"/>
    </source>
</evidence>
<dbReference type="InterPro" id="IPR002110">
    <property type="entry name" value="Ankyrin_rpt"/>
</dbReference>
<feature type="repeat" description="ANK" evidence="3">
    <location>
        <begin position="30"/>
        <end position="62"/>
    </location>
</feature>
<dbReference type="InterPro" id="IPR036770">
    <property type="entry name" value="Ankyrin_rpt-contain_sf"/>
</dbReference>
<dbReference type="Gene3D" id="1.25.40.20">
    <property type="entry name" value="Ankyrin repeat-containing domain"/>
    <property type="match status" value="1"/>
</dbReference>
<evidence type="ECO:0000256" key="3">
    <source>
        <dbReference type="PROSITE-ProRule" id="PRU00023"/>
    </source>
</evidence>
<name>A0A061J3H7_TRYRA</name>
<dbReference type="EMBL" id="AUPL01003399">
    <property type="protein sequence ID" value="ESL08890.1"/>
    <property type="molecule type" value="Genomic_DNA"/>
</dbReference>
<reference evidence="4 5" key="1">
    <citation type="submission" date="2013-07" db="EMBL/GenBank/DDBJ databases">
        <authorList>
            <person name="Stoco P.H."/>
            <person name="Wagner G."/>
            <person name="Gerber A."/>
            <person name="Zaha A."/>
            <person name="Thompson C."/>
            <person name="Bartholomeu D.C."/>
            <person name="Luckemeyer D.D."/>
            <person name="Bahia D."/>
            <person name="Loreto E."/>
            <person name="Prestes E.B."/>
            <person name="Lima F.M."/>
            <person name="Rodrigues-Luiz G."/>
            <person name="Vallejo G.A."/>
            <person name="Filho J.F."/>
            <person name="Monteiro K.M."/>
            <person name="Tyler K.M."/>
            <person name="de Almeida L.G."/>
            <person name="Ortiz M.F."/>
            <person name="Siervo M.A."/>
            <person name="de Moraes M.H."/>
            <person name="Cunha O.L."/>
            <person name="Mendonca-Neto R."/>
            <person name="Silva R."/>
            <person name="Teixeira S.M."/>
            <person name="Murta S.M."/>
            <person name="Sincero T.C."/>
            <person name="Mendes T.A."/>
            <person name="Urmenyi T.P."/>
            <person name="Silva V.G."/>
            <person name="da Rocha W.D."/>
            <person name="Andersson B."/>
            <person name="Romanha A.J."/>
            <person name="Steindel M."/>
            <person name="de Vasconcelos A.T."/>
            <person name="Grisard E.C."/>
        </authorList>
    </citation>
    <scope>NUCLEOTIDE SEQUENCE [LARGE SCALE GENOMIC DNA]</scope>
    <source>
        <strain evidence="4 5">SC58</strain>
    </source>
</reference>
<dbReference type="PROSITE" id="PS50088">
    <property type="entry name" value="ANK_REPEAT"/>
    <property type="match status" value="1"/>
</dbReference>
<evidence type="ECO:0000313" key="4">
    <source>
        <dbReference type="EMBL" id="ESL08890.1"/>
    </source>
</evidence>